<dbReference type="Gene3D" id="3.30.70.1230">
    <property type="entry name" value="Nucleotide cyclase"/>
    <property type="match status" value="1"/>
</dbReference>
<evidence type="ECO:0000313" key="5">
    <source>
        <dbReference type="Proteomes" id="UP000467236"/>
    </source>
</evidence>
<protein>
    <recommendedName>
        <fullName evidence="6">Adenylate/guanylate cyclase domain-containing protein</fullName>
    </recommendedName>
</protein>
<feature type="domain" description="FHA" evidence="2">
    <location>
        <begin position="37"/>
        <end position="92"/>
    </location>
</feature>
<dbReference type="GO" id="GO:0009190">
    <property type="term" value="P:cyclic nucleotide biosynthetic process"/>
    <property type="evidence" value="ECO:0007669"/>
    <property type="project" value="InterPro"/>
</dbReference>
<organism evidence="4 5">
    <name type="scientific">Mycobacterium shinjukuense</name>
    <dbReference type="NCBI Taxonomy" id="398694"/>
    <lineage>
        <taxon>Bacteria</taxon>
        <taxon>Bacillati</taxon>
        <taxon>Actinomycetota</taxon>
        <taxon>Actinomycetes</taxon>
        <taxon>Mycobacteriales</taxon>
        <taxon>Mycobacteriaceae</taxon>
        <taxon>Mycobacterium</taxon>
    </lineage>
</organism>
<dbReference type="CDD" id="cd00060">
    <property type="entry name" value="FHA"/>
    <property type="match status" value="1"/>
</dbReference>
<dbReference type="Pfam" id="PF00211">
    <property type="entry name" value="Guanylate_cyc"/>
    <property type="match status" value="1"/>
</dbReference>
<reference evidence="4 5" key="1">
    <citation type="journal article" date="2019" name="Emerg. Microbes Infect.">
        <title>Comprehensive subspecies identification of 175 nontuberculous mycobacteria species based on 7547 genomic profiles.</title>
        <authorList>
            <person name="Matsumoto Y."/>
            <person name="Kinjo T."/>
            <person name="Motooka D."/>
            <person name="Nabeya D."/>
            <person name="Jung N."/>
            <person name="Uechi K."/>
            <person name="Horii T."/>
            <person name="Iida T."/>
            <person name="Fujita J."/>
            <person name="Nakamura S."/>
        </authorList>
    </citation>
    <scope>NUCLEOTIDE SEQUENCE [LARGE SCALE GENOMIC DNA]</scope>
    <source>
        <strain evidence="4 5">JCM 14233</strain>
    </source>
</reference>
<dbReference type="SUPFAM" id="SSF55073">
    <property type="entry name" value="Nucleotide cyclase"/>
    <property type="match status" value="1"/>
</dbReference>
<dbReference type="Pfam" id="PF00498">
    <property type="entry name" value="FHA"/>
    <property type="match status" value="1"/>
</dbReference>
<feature type="domain" description="Guanylate cyclase" evidence="3">
    <location>
        <begin position="141"/>
        <end position="270"/>
    </location>
</feature>
<sequence length="321" mass="35368">MDDQGAARHSQQMSEPLGYLVTHIDDRELVVPIFDQLYVGRECVGISEQRRLLIADPAVSRNHLEIRLDAAADQAFAIDTSTNGTWLNGVRLVRDVPAPIQAHDRIRIGKVELTFQTDRFTAVGELDPNLTYSEINEAAMVMVVGDITGYSTISQVTDHKLIAQGLHTLWQQLGHVLRDYRGTLIEYAGDALYAVWELNTLPRANELAIDFALAANRRVDEIGHELPLRHTDGSSIHMGWGVVQGKAALTAMAHAETVLGDSTNLAFRLAGIAGRGGRAPVMVTDVVHAAVEAQYVWGPAERVEIKGRHGMQTVYAVLRRR</sequence>
<dbReference type="SMART" id="SM00240">
    <property type="entry name" value="FHA"/>
    <property type="match status" value="1"/>
</dbReference>
<dbReference type="PROSITE" id="PS50125">
    <property type="entry name" value="GUANYLATE_CYCLASE_2"/>
    <property type="match status" value="1"/>
</dbReference>
<dbReference type="Gene3D" id="2.60.200.20">
    <property type="match status" value="1"/>
</dbReference>
<evidence type="ECO:0000259" key="3">
    <source>
        <dbReference type="PROSITE" id="PS50125"/>
    </source>
</evidence>
<dbReference type="CDD" id="cd07302">
    <property type="entry name" value="CHD"/>
    <property type="match status" value="1"/>
</dbReference>
<dbReference type="PROSITE" id="PS50006">
    <property type="entry name" value="FHA_DOMAIN"/>
    <property type="match status" value="1"/>
</dbReference>
<name>A0A7I7MKH1_9MYCO</name>
<dbReference type="AlphaFoldDB" id="A0A7I7MKH1"/>
<gene>
    <name evidence="4" type="ORF">MSHI_02380</name>
</gene>
<dbReference type="SUPFAM" id="SSF49879">
    <property type="entry name" value="SMAD/FHA domain"/>
    <property type="match status" value="1"/>
</dbReference>
<dbReference type="EMBL" id="AP022575">
    <property type="protein sequence ID" value="BBX72332.1"/>
    <property type="molecule type" value="Genomic_DNA"/>
</dbReference>
<keyword evidence="5" id="KW-1185">Reference proteome</keyword>
<dbReference type="GO" id="GO:0035556">
    <property type="term" value="P:intracellular signal transduction"/>
    <property type="evidence" value="ECO:0007669"/>
    <property type="project" value="InterPro"/>
</dbReference>
<dbReference type="KEGG" id="mshj:MSHI_02380"/>
<dbReference type="Proteomes" id="UP000467236">
    <property type="component" value="Chromosome"/>
</dbReference>
<dbReference type="InterPro" id="IPR000253">
    <property type="entry name" value="FHA_dom"/>
</dbReference>
<dbReference type="GO" id="GO:0004016">
    <property type="term" value="F:adenylate cyclase activity"/>
    <property type="evidence" value="ECO:0007669"/>
    <property type="project" value="UniProtKB-ARBA"/>
</dbReference>
<evidence type="ECO:0000259" key="2">
    <source>
        <dbReference type="PROSITE" id="PS50006"/>
    </source>
</evidence>
<accession>A0A7I7MKH1</accession>
<evidence type="ECO:0000256" key="1">
    <source>
        <dbReference type="ARBA" id="ARBA00022553"/>
    </source>
</evidence>
<dbReference type="InterPro" id="IPR001054">
    <property type="entry name" value="A/G_cyclase"/>
</dbReference>
<dbReference type="InterPro" id="IPR008984">
    <property type="entry name" value="SMAD_FHA_dom_sf"/>
</dbReference>
<evidence type="ECO:0000313" key="4">
    <source>
        <dbReference type="EMBL" id="BBX72332.1"/>
    </source>
</evidence>
<dbReference type="InterPro" id="IPR029787">
    <property type="entry name" value="Nucleotide_cyclase"/>
</dbReference>
<keyword evidence="1" id="KW-0597">Phosphoprotein</keyword>
<proteinExistence type="predicted"/>
<evidence type="ECO:0008006" key="6">
    <source>
        <dbReference type="Google" id="ProtNLM"/>
    </source>
</evidence>